<proteinExistence type="inferred from homology"/>
<dbReference type="InterPro" id="IPR053958">
    <property type="entry name" value="HMGCR/SNAP/NPC1-like_SSD"/>
</dbReference>
<dbReference type="GO" id="GO:0008299">
    <property type="term" value="P:isoprenoid biosynthetic process"/>
    <property type="evidence" value="ECO:0007669"/>
    <property type="project" value="UniProtKB-KW"/>
</dbReference>
<dbReference type="InterPro" id="IPR004816">
    <property type="entry name" value="HMG_CoA_Rdtase_metazoan"/>
</dbReference>
<feature type="transmembrane region" description="Helical" evidence="13">
    <location>
        <begin position="128"/>
        <end position="150"/>
    </location>
</feature>
<reference evidence="17" key="1">
    <citation type="submission" date="2025-08" db="UniProtKB">
        <authorList>
            <consortium name="RefSeq"/>
        </authorList>
    </citation>
    <scope>IDENTIFICATION</scope>
    <source>
        <strain evidence="17">14028-0561.14</strain>
        <tissue evidence="17">Whole fly</tissue>
    </source>
</reference>
<evidence type="ECO:0000256" key="6">
    <source>
        <dbReference type="ARBA" id="ARBA00022857"/>
    </source>
</evidence>
<dbReference type="InterPro" id="IPR023282">
    <property type="entry name" value="HMG_CoA_Rdtase_N"/>
</dbReference>
<evidence type="ECO:0000256" key="5">
    <source>
        <dbReference type="ARBA" id="ARBA00022824"/>
    </source>
</evidence>
<dbReference type="PROSITE" id="PS00318">
    <property type="entry name" value="HMG_COA_REDUCTASE_2"/>
    <property type="match status" value="1"/>
</dbReference>
<comment type="pathway">
    <text evidence="2 13">Metabolic intermediate biosynthesis; (R)-mevalonate biosynthesis; (R)-mevalonate from acetyl-CoA: step 3/3.</text>
</comment>
<dbReference type="PROSITE" id="PS50156">
    <property type="entry name" value="SSD"/>
    <property type="match status" value="1"/>
</dbReference>
<dbReference type="GO" id="GO:0005778">
    <property type="term" value="C:peroxisomal membrane"/>
    <property type="evidence" value="ECO:0007669"/>
    <property type="project" value="TreeGrafter"/>
</dbReference>
<dbReference type="SUPFAM" id="SSF55035">
    <property type="entry name" value="NAD-binding domain of HMG-CoA reductase"/>
    <property type="match status" value="1"/>
</dbReference>
<keyword evidence="6 13" id="KW-0521">NADP</keyword>
<dbReference type="PANTHER" id="PTHR10572:SF24">
    <property type="entry name" value="3-HYDROXY-3-METHYLGLUTARYL-COENZYME A REDUCTASE"/>
    <property type="match status" value="1"/>
</dbReference>
<dbReference type="Gene3D" id="1.10.3270.10">
    <property type="entry name" value="HMGR, N-terminal domain"/>
    <property type="match status" value="1"/>
</dbReference>
<dbReference type="InterPro" id="IPR023074">
    <property type="entry name" value="HMG_CoA_Rdtase_cat_sf"/>
</dbReference>
<dbReference type="InterPro" id="IPR009029">
    <property type="entry name" value="HMG_CoA_Rdtase_sub-bd_dom_sf"/>
</dbReference>
<dbReference type="Gene3D" id="3.90.770.10">
    <property type="entry name" value="3-hydroxy-3-methylglutaryl-coenzyme A Reductase, Chain A, domain 2"/>
    <property type="match status" value="1"/>
</dbReference>
<evidence type="ECO:0000256" key="1">
    <source>
        <dbReference type="ARBA" id="ARBA00004477"/>
    </source>
</evidence>
<organism evidence="16 17">
    <name type="scientific">Drosophila kikkawai</name>
    <name type="common">Fruit fly</name>
    <dbReference type="NCBI Taxonomy" id="30033"/>
    <lineage>
        <taxon>Eukaryota</taxon>
        <taxon>Metazoa</taxon>
        <taxon>Ecdysozoa</taxon>
        <taxon>Arthropoda</taxon>
        <taxon>Hexapoda</taxon>
        <taxon>Insecta</taxon>
        <taxon>Pterygota</taxon>
        <taxon>Neoptera</taxon>
        <taxon>Endopterygota</taxon>
        <taxon>Diptera</taxon>
        <taxon>Brachycera</taxon>
        <taxon>Muscomorpha</taxon>
        <taxon>Ephydroidea</taxon>
        <taxon>Drosophilidae</taxon>
        <taxon>Drosophila</taxon>
        <taxon>Sophophora</taxon>
    </lineage>
</organism>
<keyword evidence="5 13" id="KW-0256">Endoplasmic reticulum</keyword>
<dbReference type="PROSITE" id="PS50065">
    <property type="entry name" value="HMG_COA_REDUCTASE_4"/>
    <property type="match status" value="1"/>
</dbReference>
<dbReference type="InterPro" id="IPR009023">
    <property type="entry name" value="HMG_CoA_Rdtase_NAD(P)-bd_sf"/>
</dbReference>
<dbReference type="InterPro" id="IPR002202">
    <property type="entry name" value="HMG_CoA_Rdtase"/>
</dbReference>
<dbReference type="FunFam" id="1.10.3270.10:FF:000001">
    <property type="entry name" value="3-hydroxy-3-methylglutaryl coenzyme A reductase"/>
    <property type="match status" value="1"/>
</dbReference>
<dbReference type="NCBIfam" id="TIGR00533">
    <property type="entry name" value="HMG_CoA_R_NADP"/>
    <property type="match status" value="1"/>
</dbReference>
<dbReference type="PROSITE" id="PS51257">
    <property type="entry name" value="PROKAR_LIPOPROTEIN"/>
    <property type="match status" value="1"/>
</dbReference>
<comment type="subcellular location">
    <subcellularLocation>
        <location evidence="1 13">Endoplasmic reticulum membrane</location>
        <topology evidence="1 13">Multi-pass membrane protein</topology>
    </subcellularLocation>
</comment>
<dbReference type="InterPro" id="IPR023076">
    <property type="entry name" value="HMG_CoA_Rdtase_CS"/>
</dbReference>
<dbReference type="Pfam" id="PF12349">
    <property type="entry name" value="Sterol-sensing"/>
    <property type="match status" value="1"/>
</dbReference>
<evidence type="ECO:0000256" key="9">
    <source>
        <dbReference type="ARBA" id="ARBA00023136"/>
    </source>
</evidence>
<dbReference type="FunFam" id="3.30.70.420:FF:000001">
    <property type="entry name" value="3-hydroxy-3-methylglutaryl coenzyme A reductase"/>
    <property type="match status" value="1"/>
</dbReference>
<dbReference type="CDD" id="cd00643">
    <property type="entry name" value="HMG-CoA_reductase_classI"/>
    <property type="match status" value="1"/>
</dbReference>
<dbReference type="Gene3D" id="3.30.70.420">
    <property type="entry name" value="Hydroxymethylglutaryl-CoA reductase, class I/II, NAD/NADP-binding domain"/>
    <property type="match status" value="1"/>
</dbReference>
<name>A0A6P4ISJ0_DROKI</name>
<evidence type="ECO:0000256" key="10">
    <source>
        <dbReference type="ARBA" id="ARBA00023180"/>
    </source>
</evidence>
<evidence type="ECO:0000313" key="17">
    <source>
        <dbReference type="RefSeq" id="XP_017031480.1"/>
    </source>
</evidence>
<dbReference type="GO" id="GO:0015936">
    <property type="term" value="P:coenzyme A metabolic process"/>
    <property type="evidence" value="ECO:0007669"/>
    <property type="project" value="InterPro"/>
</dbReference>
<evidence type="ECO:0000256" key="2">
    <source>
        <dbReference type="ARBA" id="ARBA00005084"/>
    </source>
</evidence>
<protein>
    <recommendedName>
        <fullName evidence="13">3-hydroxy-3-methylglutaryl coenzyme A reductase</fullName>
        <shortName evidence="13">HMG-CoA reductase</shortName>
        <ecNumber evidence="13">1.1.1.34</ecNumber>
    </recommendedName>
</protein>
<keyword evidence="4 13" id="KW-0812">Transmembrane</keyword>
<keyword evidence="16" id="KW-1185">Reference proteome</keyword>
<dbReference type="RefSeq" id="XP_017031480.1">
    <property type="nucleotide sequence ID" value="XM_017175991.3"/>
</dbReference>
<feature type="transmembrane region" description="Helical" evidence="13">
    <location>
        <begin position="12"/>
        <end position="34"/>
    </location>
</feature>
<dbReference type="GO" id="GO:0005789">
    <property type="term" value="C:endoplasmic reticulum membrane"/>
    <property type="evidence" value="ECO:0007669"/>
    <property type="project" value="UniProtKB-SubCell"/>
</dbReference>
<dbReference type="SUPFAM" id="SSF56542">
    <property type="entry name" value="Substrate-binding domain of HMG-CoA reductase"/>
    <property type="match status" value="1"/>
</dbReference>
<evidence type="ECO:0000256" key="4">
    <source>
        <dbReference type="ARBA" id="ARBA00022692"/>
    </source>
</evidence>
<dbReference type="GO" id="GO:0004420">
    <property type="term" value="F:hydroxymethylglutaryl-CoA reductase (NADPH) activity"/>
    <property type="evidence" value="ECO:0007669"/>
    <property type="project" value="UniProtKB-EC"/>
</dbReference>
<evidence type="ECO:0000259" key="15">
    <source>
        <dbReference type="PROSITE" id="PS50156"/>
    </source>
</evidence>
<comment type="similarity">
    <text evidence="3 13">Belongs to the HMG-CoA reductase family.</text>
</comment>
<sequence length="911" mass="97761">MIGRLFRAHGEFCASHPWEVIVALLTITACMLTVDKNNTLDATSGLGTATASAAATGAAPGAPMPPPAVGGSATSSRHRPCHGWSQSCDGLEAEYNAADVILMTIVRCTAVLYCYYQFCSLHRMGSKYVLGIAGLFTVFSSFIFTTAIIKFLGSDISDLKDALFFLLLVIDLSNSGRLAQLALSGSNQAEVTQNISRGLELLGPAISLDTIVEVLLVGVGTLSGVQRLEVLCMFAVLSVLVNYVVFMTFYPACLSLIFDLSRSGVDMSVVREKAKGSLLLKSLTEEEQKANPVLQRVKLIMTTGLMAVHIYSRVAFSGSDYDTVDKTLSPTLSLNVSNNRTESAEITDIIIKWLTMSADHIVISIVLIALVVKFICFDNRDPLPEQLRPSGPVAIAVKASQTTPIEEETKAEITPATAVVRTPLFTIEEQSSANASTQTELLPLRQRLVQPIRPPRPLQECLDILNSTEDGNGPAALSDEEIVAIVQAGGTHCPLYKIESVLDDPERGVRIRRQIIAGRAKMPPGRLDVLPYEHFDYRRVLNACCENVLGYVPIPVGYAGPLLLDGETYYVPMATTEGALVASTNRGCKALSVRGVRSVVEDVGMTRAPCVRFPSVARAAEAKSWIENEVNYQVVKTEFDSTSRFGRLKDCHIAMDGPQLYIRFVAITGDAMGMNMVSKGAEMALRRIKRQFPDMQIISLSGNFCCDKKPAAINWIKGRGKRVVTECTISAATLRSVLKTDAKTLVECNKLKNMGGSAMAGSIGGNNAHAANMVTAVFLATGQDPAQNVTSSNCSTAMECWVENSEDLYMTCTMPSLEVGTVGGGTGLPGQSACLEMLGVRGAHATRPGDNAKKLAQIVCATVMAGELSLMAALVNSDLVKSHMRHNRSSIAVSSANNPLNVTVSSCSTIS</sequence>
<evidence type="ECO:0000256" key="8">
    <source>
        <dbReference type="ARBA" id="ARBA00023002"/>
    </source>
</evidence>
<dbReference type="FunFam" id="3.90.770.10:FF:000001">
    <property type="entry name" value="3-hydroxy-3-methylglutaryl coenzyme A reductase"/>
    <property type="match status" value="1"/>
</dbReference>
<dbReference type="Pfam" id="PF00368">
    <property type="entry name" value="HMG-CoA_red"/>
    <property type="match status" value="1"/>
</dbReference>
<evidence type="ECO:0000256" key="11">
    <source>
        <dbReference type="ARBA" id="ARBA00023229"/>
    </source>
</evidence>
<feature type="transmembrane region" description="Helical" evidence="13">
    <location>
        <begin position="201"/>
        <end position="222"/>
    </location>
</feature>
<dbReference type="InterPro" id="IPR000731">
    <property type="entry name" value="SSD"/>
</dbReference>
<evidence type="ECO:0000256" key="3">
    <source>
        <dbReference type="ARBA" id="ARBA00007661"/>
    </source>
</evidence>
<keyword evidence="8 13" id="KW-0560">Oxidoreductase</keyword>
<keyword evidence="9 13" id="KW-0472">Membrane</keyword>
<keyword evidence="10" id="KW-0325">Glycoprotein</keyword>
<dbReference type="GO" id="GO:0016126">
    <property type="term" value="P:sterol biosynthetic process"/>
    <property type="evidence" value="ECO:0007669"/>
    <property type="project" value="TreeGrafter"/>
</dbReference>
<evidence type="ECO:0000256" key="12">
    <source>
        <dbReference type="ARBA" id="ARBA00049909"/>
    </source>
</evidence>
<dbReference type="Proteomes" id="UP001652661">
    <property type="component" value="Chromosome 3R"/>
</dbReference>
<dbReference type="OrthoDB" id="310654at2759"/>
<keyword evidence="11" id="KW-0414">Isoprene biosynthesis</keyword>
<evidence type="ECO:0000256" key="14">
    <source>
        <dbReference type="SAM" id="MobiDB-lite"/>
    </source>
</evidence>
<dbReference type="AlphaFoldDB" id="A0A6P4ISJ0"/>
<dbReference type="PROSITE" id="PS01192">
    <property type="entry name" value="HMG_COA_REDUCTASE_3"/>
    <property type="match status" value="1"/>
</dbReference>
<accession>A0A6P4ISJ0</accession>
<dbReference type="PANTHER" id="PTHR10572">
    <property type="entry name" value="3-HYDROXY-3-METHYLGLUTARYL-COENZYME A REDUCTASE"/>
    <property type="match status" value="1"/>
</dbReference>
<gene>
    <name evidence="17" type="primary">Hmgcr</name>
</gene>
<feature type="transmembrane region" description="Helical" evidence="13">
    <location>
        <begin position="95"/>
        <end position="116"/>
    </location>
</feature>
<evidence type="ECO:0000256" key="7">
    <source>
        <dbReference type="ARBA" id="ARBA00022989"/>
    </source>
</evidence>
<dbReference type="GO" id="GO:0050661">
    <property type="term" value="F:NADP binding"/>
    <property type="evidence" value="ECO:0007669"/>
    <property type="project" value="InterPro"/>
</dbReference>
<feature type="region of interest" description="Disordered" evidence="14">
    <location>
        <begin position="57"/>
        <end position="77"/>
    </location>
</feature>
<dbReference type="PROSITE" id="PS00066">
    <property type="entry name" value="HMG_COA_REDUCTASE_1"/>
    <property type="match status" value="1"/>
</dbReference>
<keyword evidence="7 13" id="KW-1133">Transmembrane helix</keyword>
<evidence type="ECO:0000313" key="16">
    <source>
        <dbReference type="Proteomes" id="UP001652661"/>
    </source>
</evidence>
<dbReference type="NCBIfam" id="TIGR00920">
    <property type="entry name" value="2A060605"/>
    <property type="match status" value="1"/>
</dbReference>
<feature type="domain" description="SSD" evidence="15">
    <location>
        <begin position="99"/>
        <end position="256"/>
    </location>
</feature>
<dbReference type="EC" id="1.1.1.34" evidence="13"/>
<comment type="catalytic activity">
    <reaction evidence="12">
        <text>(R)-mevalonate + 2 NADP(+) + CoA = (3S)-3-hydroxy-3-methylglutaryl-CoA + 2 NADPH + 2 H(+)</text>
        <dbReference type="Rhea" id="RHEA:15989"/>
        <dbReference type="ChEBI" id="CHEBI:15378"/>
        <dbReference type="ChEBI" id="CHEBI:36464"/>
        <dbReference type="ChEBI" id="CHEBI:43074"/>
        <dbReference type="ChEBI" id="CHEBI:57287"/>
        <dbReference type="ChEBI" id="CHEBI:57783"/>
        <dbReference type="ChEBI" id="CHEBI:58349"/>
        <dbReference type="EC" id="1.1.1.34"/>
    </reaction>
    <physiologicalReaction direction="right-to-left" evidence="12">
        <dbReference type="Rhea" id="RHEA:15991"/>
    </physiologicalReaction>
</comment>
<evidence type="ECO:0000256" key="13">
    <source>
        <dbReference type="RuleBase" id="RU361219"/>
    </source>
</evidence>
<dbReference type="PRINTS" id="PR00071">
    <property type="entry name" value="HMGCOARDTASE"/>
</dbReference>
<dbReference type="InterPro" id="IPR004554">
    <property type="entry name" value="HMG_CoA_Rdtase_eu_arc"/>
</dbReference>
<dbReference type="UniPathway" id="UPA00058">
    <property type="reaction ID" value="UER00103"/>
</dbReference>
<feature type="transmembrane region" description="Helical" evidence="13">
    <location>
        <begin position="234"/>
        <end position="258"/>
    </location>
</feature>